<evidence type="ECO:0000313" key="3">
    <source>
        <dbReference type="Proteomes" id="UP000315215"/>
    </source>
</evidence>
<evidence type="ECO:0000313" key="2">
    <source>
        <dbReference type="EMBL" id="QDP39808.1"/>
    </source>
</evidence>
<keyword evidence="3" id="KW-1185">Reference proteome</keyword>
<feature type="region of interest" description="Disordered" evidence="1">
    <location>
        <begin position="20"/>
        <end position="64"/>
    </location>
</feature>
<evidence type="ECO:0000256" key="1">
    <source>
        <dbReference type="SAM" id="MobiDB-lite"/>
    </source>
</evidence>
<sequence>MSERKKVIHVKDLVIQAENVRIEPPRPRPRPVRPFPPQHPRFRRDEEVEGIEDESEIESSSKDE</sequence>
<dbReference type="KEGG" id="aqt:FN924_06265"/>
<name>A0A516KEI2_9BACI</name>
<dbReference type="Proteomes" id="UP000315215">
    <property type="component" value="Chromosome"/>
</dbReference>
<dbReference type="AlphaFoldDB" id="A0A516KEI2"/>
<dbReference type="RefSeq" id="WP_143892751.1">
    <property type="nucleotide sequence ID" value="NZ_CP041666.1"/>
</dbReference>
<organism evidence="2 3">
    <name type="scientific">Radiobacillus deserti</name>
    <dbReference type="NCBI Taxonomy" id="2594883"/>
    <lineage>
        <taxon>Bacteria</taxon>
        <taxon>Bacillati</taxon>
        <taxon>Bacillota</taxon>
        <taxon>Bacilli</taxon>
        <taxon>Bacillales</taxon>
        <taxon>Bacillaceae</taxon>
        <taxon>Radiobacillus</taxon>
    </lineage>
</organism>
<reference evidence="2 3" key="1">
    <citation type="submission" date="2019-07" db="EMBL/GenBank/DDBJ databases">
        <authorList>
            <person name="Li J."/>
        </authorList>
    </citation>
    <scope>NUCLEOTIDE SEQUENCE [LARGE SCALE GENOMIC DNA]</scope>
    <source>
        <strain evidence="2 3">TKL69</strain>
    </source>
</reference>
<protein>
    <submittedName>
        <fullName evidence="2">Uncharacterized protein</fullName>
    </submittedName>
</protein>
<dbReference type="EMBL" id="CP041666">
    <property type="protein sequence ID" value="QDP39808.1"/>
    <property type="molecule type" value="Genomic_DNA"/>
</dbReference>
<accession>A0A516KEI2</accession>
<gene>
    <name evidence="2" type="ORF">FN924_06265</name>
</gene>
<proteinExistence type="predicted"/>
<feature type="compositionally biased region" description="Acidic residues" evidence="1">
    <location>
        <begin position="47"/>
        <end position="57"/>
    </location>
</feature>